<dbReference type="PRINTS" id="PR00032">
    <property type="entry name" value="HTHARAC"/>
</dbReference>
<evidence type="ECO:0000256" key="4">
    <source>
        <dbReference type="ARBA" id="ARBA00023163"/>
    </source>
</evidence>
<dbReference type="PANTHER" id="PTHR11019:SF190">
    <property type="entry name" value="ARAC-FAMILY REGULATORY PROTEIN"/>
    <property type="match status" value="1"/>
</dbReference>
<reference evidence="6 7" key="1">
    <citation type="submission" date="2018-08" db="EMBL/GenBank/DDBJ databases">
        <title>Genomic Encyclopedia of Archaeal and Bacterial Type Strains, Phase II (KMG-II): from individual species to whole genera.</title>
        <authorList>
            <person name="Goeker M."/>
        </authorList>
    </citation>
    <scope>NUCLEOTIDE SEQUENCE [LARGE SCALE GENOMIC DNA]</scope>
    <source>
        <strain evidence="6 7">DSM 17099</strain>
    </source>
</reference>
<dbReference type="InterPro" id="IPR018062">
    <property type="entry name" value="HTH_AraC-typ_CS"/>
</dbReference>
<evidence type="ECO:0000313" key="6">
    <source>
        <dbReference type="EMBL" id="REF70251.1"/>
    </source>
</evidence>
<protein>
    <submittedName>
        <fullName evidence="6">AraC-like DNA-binding protein</fullName>
    </submittedName>
</protein>
<dbReference type="PROSITE" id="PS01124">
    <property type="entry name" value="HTH_ARAC_FAMILY_2"/>
    <property type="match status" value="1"/>
</dbReference>
<accession>A0A3D9XKV8</accession>
<sequence>MPGFAQDRTTAFAGPELGRLRQIDSWSAPLLLRITRLHEGQACKPHAHARGQFLFPRSGRCRIWTEGEIWTASPRQAIWIPSGVLHYVEGIAATEVHNAYVDAGICRDMPGRAKVMTVSPLLAELIAYALGRGAEALPVGADARVYQVIADQIRSARDMAAMHLPLSGDDRLGPLLDRMVRHPEDGRSLEQWADAAHMSARTLARLFLRETGLSFGQWRQRLRIMEAMARLAEGQSVLAVSLDLGYASQSAFTAMFRKVTGMTPSDFLRDSAAPTGRGRRPGS</sequence>
<keyword evidence="2" id="KW-0805">Transcription regulation</keyword>
<dbReference type="AlphaFoldDB" id="A0A3D9XKV8"/>
<feature type="domain" description="HTH araC/xylS-type" evidence="5">
    <location>
        <begin position="170"/>
        <end position="270"/>
    </location>
</feature>
<proteinExistence type="predicted"/>
<dbReference type="CDD" id="cd06124">
    <property type="entry name" value="cupin_NimR-like_N"/>
    <property type="match status" value="1"/>
</dbReference>
<evidence type="ECO:0000256" key="3">
    <source>
        <dbReference type="ARBA" id="ARBA00023125"/>
    </source>
</evidence>
<comment type="caution">
    <text evidence="6">The sequence shown here is derived from an EMBL/GenBank/DDBJ whole genome shotgun (WGS) entry which is preliminary data.</text>
</comment>
<evidence type="ECO:0000259" key="5">
    <source>
        <dbReference type="PROSITE" id="PS01124"/>
    </source>
</evidence>
<dbReference type="InterPro" id="IPR013096">
    <property type="entry name" value="Cupin_2"/>
</dbReference>
<evidence type="ECO:0000313" key="7">
    <source>
        <dbReference type="Proteomes" id="UP000256941"/>
    </source>
</evidence>
<keyword evidence="4" id="KW-0804">Transcription</keyword>
<dbReference type="Proteomes" id="UP000256941">
    <property type="component" value="Unassembled WGS sequence"/>
</dbReference>
<dbReference type="InterPro" id="IPR018060">
    <property type="entry name" value="HTH_AraC"/>
</dbReference>
<gene>
    <name evidence="6" type="ORF">BDD41_2977</name>
</gene>
<dbReference type="Gene3D" id="1.10.10.60">
    <property type="entry name" value="Homeodomain-like"/>
    <property type="match status" value="1"/>
</dbReference>
<dbReference type="EMBL" id="QTUJ01000002">
    <property type="protein sequence ID" value="REF70251.1"/>
    <property type="molecule type" value="Genomic_DNA"/>
</dbReference>
<dbReference type="FunFam" id="1.10.10.60:FF:000132">
    <property type="entry name" value="AraC family transcriptional regulator"/>
    <property type="match status" value="1"/>
</dbReference>
<dbReference type="InterPro" id="IPR009057">
    <property type="entry name" value="Homeodomain-like_sf"/>
</dbReference>
<dbReference type="GO" id="GO:0003700">
    <property type="term" value="F:DNA-binding transcription factor activity"/>
    <property type="evidence" value="ECO:0007669"/>
    <property type="project" value="InterPro"/>
</dbReference>
<dbReference type="Pfam" id="PF07883">
    <property type="entry name" value="Cupin_2"/>
    <property type="match status" value="1"/>
</dbReference>
<dbReference type="PANTHER" id="PTHR11019">
    <property type="entry name" value="HTH-TYPE TRANSCRIPTIONAL REGULATOR NIMR"/>
    <property type="match status" value="1"/>
</dbReference>
<keyword evidence="1" id="KW-0678">Repressor</keyword>
<dbReference type="SUPFAM" id="SSF51182">
    <property type="entry name" value="RmlC-like cupins"/>
    <property type="match status" value="1"/>
</dbReference>
<evidence type="ECO:0000256" key="1">
    <source>
        <dbReference type="ARBA" id="ARBA00022491"/>
    </source>
</evidence>
<keyword evidence="3 6" id="KW-0238">DNA-binding</keyword>
<dbReference type="PROSITE" id="PS00041">
    <property type="entry name" value="HTH_ARAC_FAMILY_1"/>
    <property type="match status" value="1"/>
</dbReference>
<organism evidence="6 7">
    <name type="scientific">Paracoccus versutus</name>
    <name type="common">Thiobacillus versutus</name>
    <dbReference type="NCBI Taxonomy" id="34007"/>
    <lineage>
        <taxon>Bacteria</taxon>
        <taxon>Pseudomonadati</taxon>
        <taxon>Pseudomonadota</taxon>
        <taxon>Alphaproteobacteria</taxon>
        <taxon>Rhodobacterales</taxon>
        <taxon>Paracoccaceae</taxon>
        <taxon>Paracoccus</taxon>
    </lineage>
</organism>
<name>A0A3D9XKV8_PARVE</name>
<dbReference type="GO" id="GO:0043565">
    <property type="term" value="F:sequence-specific DNA binding"/>
    <property type="evidence" value="ECO:0007669"/>
    <property type="project" value="InterPro"/>
</dbReference>
<dbReference type="SMART" id="SM00342">
    <property type="entry name" value="HTH_ARAC"/>
    <property type="match status" value="1"/>
</dbReference>
<evidence type="ECO:0000256" key="2">
    <source>
        <dbReference type="ARBA" id="ARBA00023015"/>
    </source>
</evidence>
<dbReference type="InterPro" id="IPR011051">
    <property type="entry name" value="RmlC_Cupin_sf"/>
</dbReference>
<dbReference type="InterPro" id="IPR020449">
    <property type="entry name" value="Tscrpt_reg_AraC-type_HTH"/>
</dbReference>
<dbReference type="InterPro" id="IPR014710">
    <property type="entry name" value="RmlC-like_jellyroll"/>
</dbReference>
<dbReference type="Pfam" id="PF12833">
    <property type="entry name" value="HTH_18"/>
    <property type="match status" value="1"/>
</dbReference>
<dbReference type="RefSeq" id="WP_116222222.1">
    <property type="nucleotide sequence ID" value="NZ_CP038197.1"/>
</dbReference>
<dbReference type="Gene3D" id="2.60.120.10">
    <property type="entry name" value="Jelly Rolls"/>
    <property type="match status" value="1"/>
</dbReference>
<dbReference type="SUPFAM" id="SSF46689">
    <property type="entry name" value="Homeodomain-like"/>
    <property type="match status" value="1"/>
</dbReference>